<gene>
    <name evidence="1" type="ORF">NB640_01520</name>
</gene>
<protein>
    <submittedName>
        <fullName evidence="1">Uncharacterized protein</fullName>
    </submittedName>
</protein>
<dbReference type="Proteomes" id="UP001156215">
    <property type="component" value="Chromosome"/>
</dbReference>
<reference evidence="1" key="1">
    <citation type="journal article" date="2022" name="Front. Microbiol.">
        <title>New perspectives on an old grouping: The genomic and phenotypic variability of Oxalobacter formigenes and the implications for calcium oxalate stone prevention.</title>
        <authorList>
            <person name="Chmiel J.A."/>
            <person name="Carr C."/>
            <person name="Stuivenberg G.A."/>
            <person name="Venema R."/>
            <person name="Chanyi R.M."/>
            <person name="Al K.F."/>
            <person name="Giguere D."/>
            <person name="Say H."/>
            <person name="Akouris P.P."/>
            <person name="Dominguez Romero S.A."/>
            <person name="Kwong A."/>
            <person name="Tai V."/>
            <person name="Koval S.F."/>
            <person name="Razvi H."/>
            <person name="Bjazevic J."/>
            <person name="Burton J.P."/>
        </authorList>
    </citation>
    <scope>NUCLEOTIDE SEQUENCE</scope>
    <source>
        <strain evidence="1">WoOx3</strain>
    </source>
</reference>
<sequence length="224" mass="25228">MDEKTAIRTINWLRRLDEKNEMEMEDLLALVKKPSPLLAKPLRNLSRDADWQGLNDRLIIPFVAWADVVCAYCENGLSAIIAMARKRDHLSHLALAVLETLNNQESAEVLADLLEDTATTTYQAEYLKKLTSTFNLVVSFGKTIRLDEKDCKRSNQALSTILTAATSSGNTTLQACCLYAFRGTGDKKVIDLLKKQPDLPEPWGKTKKDVIRHIQKRIKSQNNA</sequence>
<proteinExistence type="predicted"/>
<evidence type="ECO:0000313" key="1">
    <source>
        <dbReference type="EMBL" id="WAW10372.1"/>
    </source>
</evidence>
<dbReference type="AlphaFoldDB" id="A0A9E9LZF0"/>
<dbReference type="RefSeq" id="WP_269309384.1">
    <property type="nucleotide sequence ID" value="NZ_CP098242.1"/>
</dbReference>
<name>A0A9E9LZF0_9BURK</name>
<dbReference type="KEGG" id="ovb:NB640_01520"/>
<dbReference type="EMBL" id="CP098242">
    <property type="protein sequence ID" value="WAW10372.1"/>
    <property type="molecule type" value="Genomic_DNA"/>
</dbReference>
<organism evidence="1 2">
    <name type="scientific">Oxalobacter vibrioformis</name>
    <dbReference type="NCBI Taxonomy" id="933080"/>
    <lineage>
        <taxon>Bacteria</taxon>
        <taxon>Pseudomonadati</taxon>
        <taxon>Pseudomonadota</taxon>
        <taxon>Betaproteobacteria</taxon>
        <taxon>Burkholderiales</taxon>
        <taxon>Oxalobacteraceae</taxon>
        <taxon>Oxalobacter</taxon>
    </lineage>
</organism>
<evidence type="ECO:0000313" key="2">
    <source>
        <dbReference type="Proteomes" id="UP001156215"/>
    </source>
</evidence>
<accession>A0A9E9LZF0</accession>
<keyword evidence="2" id="KW-1185">Reference proteome</keyword>